<evidence type="ECO:0000256" key="4">
    <source>
        <dbReference type="ARBA" id="ARBA00022272"/>
    </source>
</evidence>
<dbReference type="InterPro" id="IPR044643">
    <property type="entry name" value="TrpF_fam"/>
</dbReference>
<dbReference type="HAMAP" id="MF_00135">
    <property type="entry name" value="PRAI"/>
    <property type="match status" value="1"/>
</dbReference>
<organism evidence="11 12">
    <name type="scientific">Marinobacter xestospongiae</name>
    <dbReference type="NCBI Taxonomy" id="994319"/>
    <lineage>
        <taxon>Bacteria</taxon>
        <taxon>Pseudomonadati</taxon>
        <taxon>Pseudomonadota</taxon>
        <taxon>Gammaproteobacteria</taxon>
        <taxon>Pseudomonadales</taxon>
        <taxon>Marinobacteraceae</taxon>
        <taxon>Marinobacter</taxon>
    </lineage>
</organism>
<keyword evidence="6 9" id="KW-0822">Tryptophan biosynthesis</keyword>
<evidence type="ECO:0000256" key="5">
    <source>
        <dbReference type="ARBA" id="ARBA00022605"/>
    </source>
</evidence>
<dbReference type="NCBIfam" id="NF002299">
    <property type="entry name" value="PRK01222.1-6"/>
    <property type="match status" value="1"/>
</dbReference>
<dbReference type="InterPro" id="IPR001240">
    <property type="entry name" value="PRAI_dom"/>
</dbReference>
<dbReference type="EMBL" id="JAWIIJ010000009">
    <property type="protein sequence ID" value="MDV2079807.1"/>
    <property type="molecule type" value="Genomic_DNA"/>
</dbReference>
<dbReference type="RefSeq" id="WP_316974387.1">
    <property type="nucleotide sequence ID" value="NZ_JAWIIJ010000009.1"/>
</dbReference>
<dbReference type="Pfam" id="PF00697">
    <property type="entry name" value="PRAI"/>
    <property type="match status" value="1"/>
</dbReference>
<protein>
    <recommendedName>
        <fullName evidence="4 9">N-(5'-phosphoribosyl)anthranilate isomerase</fullName>
        <shortName evidence="9">PRAI</shortName>
        <ecNumber evidence="3 9">5.3.1.24</ecNumber>
    </recommendedName>
</protein>
<dbReference type="EC" id="5.3.1.24" evidence="3 9"/>
<comment type="pathway">
    <text evidence="2 9">Amino-acid biosynthesis; L-tryptophan biosynthesis; L-tryptophan from chorismate: step 3/5.</text>
</comment>
<name>A0ABU3VZT7_9GAMM</name>
<dbReference type="Proteomes" id="UP001269819">
    <property type="component" value="Unassembled WGS sequence"/>
</dbReference>
<dbReference type="PANTHER" id="PTHR42894">
    <property type="entry name" value="N-(5'-PHOSPHORIBOSYL)ANTHRANILATE ISOMERASE"/>
    <property type="match status" value="1"/>
</dbReference>
<dbReference type="SUPFAM" id="SSF51366">
    <property type="entry name" value="Ribulose-phoshate binding barrel"/>
    <property type="match status" value="1"/>
</dbReference>
<evidence type="ECO:0000313" key="12">
    <source>
        <dbReference type="Proteomes" id="UP001269819"/>
    </source>
</evidence>
<dbReference type="NCBIfam" id="NF002298">
    <property type="entry name" value="PRK01222.1-4"/>
    <property type="match status" value="1"/>
</dbReference>
<evidence type="ECO:0000313" key="11">
    <source>
        <dbReference type="EMBL" id="MDV2079807.1"/>
    </source>
</evidence>
<dbReference type="CDD" id="cd00405">
    <property type="entry name" value="PRAI"/>
    <property type="match status" value="1"/>
</dbReference>
<keyword evidence="12" id="KW-1185">Reference proteome</keyword>
<dbReference type="Gene3D" id="3.20.20.70">
    <property type="entry name" value="Aldolase class I"/>
    <property type="match status" value="1"/>
</dbReference>
<evidence type="ECO:0000256" key="1">
    <source>
        <dbReference type="ARBA" id="ARBA00001164"/>
    </source>
</evidence>
<evidence type="ECO:0000256" key="3">
    <source>
        <dbReference type="ARBA" id="ARBA00012572"/>
    </source>
</evidence>
<reference evidence="11 12" key="1">
    <citation type="submission" date="2023-10" db="EMBL/GenBank/DDBJ databases">
        <title>Characteristics and mechanism of a salt-tolerant marine origin heterotrophic nitrifying- aerobic denitrifying bacteria Marinobacter xestospongiae HN1.</title>
        <authorList>
            <person name="Qi R."/>
        </authorList>
    </citation>
    <scope>NUCLEOTIDE SEQUENCE [LARGE SCALE GENOMIC DNA]</scope>
    <source>
        <strain evidence="11 12">HN1</strain>
    </source>
</reference>
<keyword evidence="8 9" id="KW-0413">Isomerase</keyword>
<keyword evidence="7 9" id="KW-0057">Aromatic amino acid biosynthesis</keyword>
<dbReference type="InterPro" id="IPR011060">
    <property type="entry name" value="RibuloseP-bd_barrel"/>
</dbReference>
<evidence type="ECO:0000259" key="10">
    <source>
        <dbReference type="Pfam" id="PF00697"/>
    </source>
</evidence>
<proteinExistence type="inferred from homology"/>
<dbReference type="PANTHER" id="PTHR42894:SF1">
    <property type="entry name" value="N-(5'-PHOSPHORIBOSYL)ANTHRANILATE ISOMERASE"/>
    <property type="match status" value="1"/>
</dbReference>
<comment type="similarity">
    <text evidence="9">Belongs to the TrpF family.</text>
</comment>
<keyword evidence="5 9" id="KW-0028">Amino-acid biosynthesis</keyword>
<evidence type="ECO:0000256" key="2">
    <source>
        <dbReference type="ARBA" id="ARBA00004664"/>
    </source>
</evidence>
<accession>A0ABU3VZT7</accession>
<comment type="catalytic activity">
    <reaction evidence="1 9">
        <text>N-(5-phospho-beta-D-ribosyl)anthranilate = 1-(2-carboxyphenylamino)-1-deoxy-D-ribulose 5-phosphate</text>
        <dbReference type="Rhea" id="RHEA:21540"/>
        <dbReference type="ChEBI" id="CHEBI:18277"/>
        <dbReference type="ChEBI" id="CHEBI:58613"/>
        <dbReference type="EC" id="5.3.1.24"/>
    </reaction>
</comment>
<evidence type="ECO:0000256" key="8">
    <source>
        <dbReference type="ARBA" id="ARBA00023235"/>
    </source>
</evidence>
<evidence type="ECO:0000256" key="6">
    <source>
        <dbReference type="ARBA" id="ARBA00022822"/>
    </source>
</evidence>
<comment type="caution">
    <text evidence="11">The sequence shown here is derived from an EMBL/GenBank/DDBJ whole genome shotgun (WGS) entry which is preliminary data.</text>
</comment>
<dbReference type="GO" id="GO:0004640">
    <property type="term" value="F:phosphoribosylanthranilate isomerase activity"/>
    <property type="evidence" value="ECO:0007669"/>
    <property type="project" value="UniProtKB-EC"/>
</dbReference>
<gene>
    <name evidence="9" type="primary">trpF</name>
    <name evidence="11" type="ORF">RYS15_14045</name>
</gene>
<evidence type="ECO:0000256" key="7">
    <source>
        <dbReference type="ARBA" id="ARBA00023141"/>
    </source>
</evidence>
<sequence>MMKTKTKICGITEIGDALTAANAGADAIGLVFFDPSPRAVDVARAREIAAAVPAFVTLVGLFVNPDADYVRNILDQVPLDLLQFHGDESPEFCNQFGRRWIKAVRVATTDDVEDAFERYSLGSGLLLDAYDPTLYGGTGKSFDWTLIPQQRPLPLILAGGLNSDNVARAITAVKPWAVDVSGGVEIRKGVKDAARIKEFLNEVHRVDKTD</sequence>
<feature type="domain" description="N-(5'phosphoribosyl) anthranilate isomerase (PRAI)" evidence="10">
    <location>
        <begin position="7"/>
        <end position="201"/>
    </location>
</feature>
<evidence type="ECO:0000256" key="9">
    <source>
        <dbReference type="HAMAP-Rule" id="MF_00135"/>
    </source>
</evidence>
<dbReference type="InterPro" id="IPR013785">
    <property type="entry name" value="Aldolase_TIM"/>
</dbReference>